<accession>A0ACC0X1U2</accession>
<protein>
    <submittedName>
        <fullName evidence="1">Uncharacterized protein</fullName>
    </submittedName>
</protein>
<evidence type="ECO:0000313" key="1">
    <source>
        <dbReference type="EMBL" id="KAJ0007617.1"/>
    </source>
</evidence>
<dbReference type="Proteomes" id="UP001163603">
    <property type="component" value="Chromosome 15"/>
</dbReference>
<gene>
    <name evidence="1" type="ORF">Pint_30460</name>
</gene>
<evidence type="ECO:0000313" key="2">
    <source>
        <dbReference type="Proteomes" id="UP001163603"/>
    </source>
</evidence>
<name>A0ACC0X1U2_9ROSI</name>
<proteinExistence type="predicted"/>
<reference evidence="2" key="1">
    <citation type="journal article" date="2023" name="G3 (Bethesda)">
        <title>Genome assembly and association tests identify interacting loci associated with vigor, precocity, and sex in interspecific pistachio rootstocks.</title>
        <authorList>
            <person name="Palmer W."/>
            <person name="Jacygrad E."/>
            <person name="Sagayaradj S."/>
            <person name="Cavanaugh K."/>
            <person name="Han R."/>
            <person name="Bertier L."/>
            <person name="Beede B."/>
            <person name="Kafkas S."/>
            <person name="Golino D."/>
            <person name="Preece J."/>
            <person name="Michelmore R."/>
        </authorList>
    </citation>
    <scope>NUCLEOTIDE SEQUENCE [LARGE SCALE GENOMIC DNA]</scope>
</reference>
<keyword evidence="2" id="KW-1185">Reference proteome</keyword>
<sequence length="222" mass="25382">MKFVDSFDLGYDRIELLLEFFDGKPLDQSCITDKQILSKIAKQILRGLSYLHKRRIAHKGIKPLSLFMDSRHKMKITGFVASNIEGSVAYMSPDYLSGNGDLWGFGITMLAIYMGKLPHSLKERDWASLMLAILKSPPPEASLAASGEFRDFIGCCLQKEATRRLTAEQLLEHPFILRSETNDDDQACSHTRDLCLSIEPTQLFKNFIKVLIFYKFYNFNQI</sequence>
<comment type="caution">
    <text evidence="1">The sequence shown here is derived from an EMBL/GenBank/DDBJ whole genome shotgun (WGS) entry which is preliminary data.</text>
</comment>
<dbReference type="EMBL" id="CM047750">
    <property type="protein sequence ID" value="KAJ0007617.1"/>
    <property type="molecule type" value="Genomic_DNA"/>
</dbReference>
<organism evidence="1 2">
    <name type="scientific">Pistacia integerrima</name>
    <dbReference type="NCBI Taxonomy" id="434235"/>
    <lineage>
        <taxon>Eukaryota</taxon>
        <taxon>Viridiplantae</taxon>
        <taxon>Streptophyta</taxon>
        <taxon>Embryophyta</taxon>
        <taxon>Tracheophyta</taxon>
        <taxon>Spermatophyta</taxon>
        <taxon>Magnoliopsida</taxon>
        <taxon>eudicotyledons</taxon>
        <taxon>Gunneridae</taxon>
        <taxon>Pentapetalae</taxon>
        <taxon>rosids</taxon>
        <taxon>malvids</taxon>
        <taxon>Sapindales</taxon>
        <taxon>Anacardiaceae</taxon>
        <taxon>Pistacia</taxon>
    </lineage>
</organism>